<dbReference type="CDD" id="cd00077">
    <property type="entry name" value="HDc"/>
    <property type="match status" value="1"/>
</dbReference>
<comment type="function">
    <text evidence="7">Modifies, by uridylylation and deuridylylation, the PII regulatory proteins (GlnB and homologs), in response to the nitrogen status of the cell that GlnD senses through the glutamine level. Under low glutamine levels, catalyzes the conversion of the PII proteins and UTP to PII-UMP and PPi, while under higher glutamine levels, GlnD hydrolyzes PII-UMP to PII and UMP (deuridylylation). Thus, controls uridylylation state and activity of the PII proteins, and plays an important role in the regulation of nitrogen metabolism.</text>
</comment>
<comment type="domain">
    <text evidence="7">Has four distinct domains: an N-terminal nucleotidyltransferase (NT) domain responsible for UTase activity, a central HD domain that encodes UR activity, and two C-terminal ACT domains that seem to have a role in glutamine sensing.</text>
</comment>
<keyword evidence="3" id="KW-0677">Repeat</keyword>
<sequence length="959" mass="106946">MLPTRAARSKSRTPEPAAPIADRQAIVSGTRLGAELDALVAEHGTGDALRPAVIAAVRAALATGRDEVRARFEAGGLGEDCVRQNCYLADRIIQTLAQFTVTHMFPSANPTLGETFDIAATGGYGRGELAPFSDIDLLFLLPYKRTARVEQVVEYMLYILWDLGLKVGHAVRSVDECIRQSKADITIRTAILESRYLWGEGGLFADLRKRFDKDVVANTGVEFVAAKLAERDTRHRKLGDSRYVLEPNLKDGKGGLRDLQTLFWIAKYLYRADSVDDLVGARVLLPEEAQRFAKAQNFLWTARCHLHYLTGRMEDRLTFDVQAQIGARMGYTDHAGTKGVERFMKHYFLVAKDVGDLTRIFCAALEADAKRPPKFNILRLTALTRRRDIEGFVVDGERLNIHSDSQFRDRPIDMIRLFHVAQQNDVDIHPNALRAITRSLSAIGPRLREDAEANRLFLEILTGRKDPEVTLRRMNEAGVLARFIPDFGRVVAQMQYDMYHVFTVDEHTLFAIGILHKIEQGLLKDELPLTSEVIHKVVSRRALYVAVLLHDIAKGRGGDHSVLGARVAEKLCPRLGLTAEETETVAWLVRWHLAMSFTAFKRDLEDDKTVRDFVALVQSPERLKLLVTLTAADIRAVGPGRWNNWKATLLRELYHRSEELMSGGMTAEGRERRIRIAQRKLREDLPDFDDPAFEHAANLHYPAYWLSFDTDTLAHHARLIRMAEVEGRALTVDTRIDRARAVTEVTILTADHHGLVSRLAGAFAASGADIVDAKIFTLTNGTALDVFSVQDAASGGAFEQGDKLARLSVTIERVLSGQLKPLQELANRKTVLSSRTRVFHVPPRVLIDNNASTTHTVIEVNGRDRPGLLYGLTRALSDLTLQISSAKIATFGEKAIDVFYVKDVFGLKVTHEAKLAQVRERLLHALADPEGAGAAALHRPRTRDKAATVKKPKPMDAAD</sequence>
<evidence type="ECO:0000313" key="12">
    <source>
        <dbReference type="Proteomes" id="UP000584642"/>
    </source>
</evidence>
<keyword evidence="4 7" id="KW-0378">Hydrolase</keyword>
<dbReference type="Gene3D" id="3.30.70.260">
    <property type="match status" value="1"/>
</dbReference>
<dbReference type="PROSITE" id="PS51671">
    <property type="entry name" value="ACT"/>
    <property type="match status" value="2"/>
</dbReference>
<comment type="catalytic activity">
    <reaction evidence="7">
        <text>[protein-PII]-uridylyl-L-tyrosine + H2O = [protein-PII]-L-tyrosine + UMP + H(+)</text>
        <dbReference type="Rhea" id="RHEA:48600"/>
        <dbReference type="Rhea" id="RHEA-COMP:12147"/>
        <dbReference type="Rhea" id="RHEA-COMP:12148"/>
        <dbReference type="ChEBI" id="CHEBI:15377"/>
        <dbReference type="ChEBI" id="CHEBI:15378"/>
        <dbReference type="ChEBI" id="CHEBI:46858"/>
        <dbReference type="ChEBI" id="CHEBI:57865"/>
        <dbReference type="ChEBI" id="CHEBI:90602"/>
    </reaction>
</comment>
<feature type="domain" description="ACT" evidence="9">
    <location>
        <begin position="857"/>
        <end position="943"/>
    </location>
</feature>
<organism evidence="11 12">
    <name type="scientific">Azospirillum oleiclasticum</name>
    <dbReference type="NCBI Taxonomy" id="2735135"/>
    <lineage>
        <taxon>Bacteria</taxon>
        <taxon>Pseudomonadati</taxon>
        <taxon>Pseudomonadota</taxon>
        <taxon>Alphaproteobacteria</taxon>
        <taxon>Rhodospirillales</taxon>
        <taxon>Azospirillaceae</taxon>
        <taxon>Azospirillum</taxon>
    </lineage>
</organism>
<dbReference type="NCBIfam" id="TIGR01693">
    <property type="entry name" value="UTase_glnD"/>
    <property type="match status" value="1"/>
</dbReference>
<dbReference type="EMBL" id="JABFDB010000006">
    <property type="protein sequence ID" value="NYZ20213.1"/>
    <property type="molecule type" value="Genomic_DNA"/>
</dbReference>
<evidence type="ECO:0000256" key="8">
    <source>
        <dbReference type="SAM" id="MobiDB-lite"/>
    </source>
</evidence>
<dbReference type="Pfam" id="PF01909">
    <property type="entry name" value="NTP_transf_2"/>
    <property type="match status" value="1"/>
</dbReference>
<dbReference type="Pfam" id="PF08335">
    <property type="entry name" value="GlnD_UR_UTase"/>
    <property type="match status" value="1"/>
</dbReference>
<dbReference type="CDD" id="cd04899">
    <property type="entry name" value="ACT_ACR-UUR-like_2"/>
    <property type="match status" value="1"/>
</dbReference>
<evidence type="ECO:0000256" key="7">
    <source>
        <dbReference type="HAMAP-Rule" id="MF_00277"/>
    </source>
</evidence>
<dbReference type="GO" id="GO:0008773">
    <property type="term" value="F:[protein-PII] uridylyltransferase activity"/>
    <property type="evidence" value="ECO:0007669"/>
    <property type="project" value="UniProtKB-EC"/>
</dbReference>
<feature type="compositionally biased region" description="Basic and acidic residues" evidence="8">
    <location>
        <begin position="943"/>
        <end position="959"/>
    </location>
</feature>
<keyword evidence="2 7" id="KW-0548">Nucleotidyltransferase</keyword>
<dbReference type="EC" id="2.7.7.59" evidence="7"/>
<dbReference type="InterPro" id="IPR002912">
    <property type="entry name" value="ACT_dom"/>
</dbReference>
<comment type="caution">
    <text evidence="11">The sequence shown here is derived from an EMBL/GenBank/DDBJ whole genome shotgun (WGS) entry which is preliminary data.</text>
</comment>
<dbReference type="CDD" id="cd04900">
    <property type="entry name" value="ACT_UUR-like_1"/>
    <property type="match status" value="1"/>
</dbReference>
<evidence type="ECO:0000256" key="3">
    <source>
        <dbReference type="ARBA" id="ARBA00022737"/>
    </source>
</evidence>
<accession>A0ABX2TAK0</accession>
<keyword evidence="6 7" id="KW-0511">Multifunctional enzyme</keyword>
<evidence type="ECO:0000256" key="5">
    <source>
        <dbReference type="ARBA" id="ARBA00022842"/>
    </source>
</evidence>
<evidence type="ECO:0000259" key="10">
    <source>
        <dbReference type="PROSITE" id="PS51831"/>
    </source>
</evidence>
<dbReference type="InterPro" id="IPR013546">
    <property type="entry name" value="PII_UdlTrfase/GS_AdlTrfase"/>
</dbReference>
<evidence type="ECO:0000259" key="9">
    <source>
        <dbReference type="PROSITE" id="PS51671"/>
    </source>
</evidence>
<keyword evidence="12" id="KW-1185">Reference proteome</keyword>
<dbReference type="HAMAP" id="MF_00277">
    <property type="entry name" value="PII_uridylyl_transf"/>
    <property type="match status" value="1"/>
</dbReference>
<name>A0ABX2TAK0_9PROT</name>
<dbReference type="SUPFAM" id="SSF81593">
    <property type="entry name" value="Nucleotidyltransferase substrate binding subunit/domain"/>
    <property type="match status" value="1"/>
</dbReference>
<comment type="activity regulation">
    <text evidence="7">Uridylyltransferase (UTase) activity is inhibited by glutamine, while glutamine activates uridylyl-removing (UR) activity.</text>
</comment>
<dbReference type="PANTHER" id="PTHR47320:SF1">
    <property type="entry name" value="BIFUNCTIONAL URIDYLYLTRANSFERASE_URIDYLYL-REMOVING ENZYME"/>
    <property type="match status" value="1"/>
</dbReference>
<dbReference type="Gene3D" id="1.10.3090.10">
    <property type="entry name" value="cca-adding enzyme, domain 2"/>
    <property type="match status" value="1"/>
</dbReference>
<dbReference type="InterPro" id="IPR002934">
    <property type="entry name" value="Polymerase_NTP_transf_dom"/>
</dbReference>
<dbReference type="InterPro" id="IPR043519">
    <property type="entry name" value="NT_sf"/>
</dbReference>
<dbReference type="NCBIfam" id="NF003467">
    <property type="entry name" value="PRK05092.1"/>
    <property type="match status" value="1"/>
</dbReference>
<dbReference type="PROSITE" id="PS51831">
    <property type="entry name" value="HD"/>
    <property type="match status" value="1"/>
</dbReference>
<dbReference type="SUPFAM" id="SSF55021">
    <property type="entry name" value="ACT-like"/>
    <property type="match status" value="2"/>
</dbReference>
<keyword evidence="5 7" id="KW-0460">Magnesium</keyword>
<dbReference type="SUPFAM" id="SSF81891">
    <property type="entry name" value="Poly A polymerase C-terminal region-like"/>
    <property type="match status" value="1"/>
</dbReference>
<evidence type="ECO:0000313" key="11">
    <source>
        <dbReference type="EMBL" id="NYZ20213.1"/>
    </source>
</evidence>
<gene>
    <name evidence="7" type="primary">glnD</name>
    <name evidence="11" type="ORF">HND93_10860</name>
</gene>
<comment type="similarity">
    <text evidence="7">Belongs to the GlnD family.</text>
</comment>
<dbReference type="InterPro" id="IPR045865">
    <property type="entry name" value="ACT-like_dom_sf"/>
</dbReference>
<feature type="region of interest" description="Disordered" evidence="8">
    <location>
        <begin position="932"/>
        <end position="959"/>
    </location>
</feature>
<dbReference type="InterPro" id="IPR003607">
    <property type="entry name" value="HD/PDEase_dom"/>
</dbReference>
<dbReference type="InterPro" id="IPR006674">
    <property type="entry name" value="HD_domain"/>
</dbReference>
<dbReference type="PIRSF" id="PIRSF006288">
    <property type="entry name" value="PII_uridyltransf"/>
    <property type="match status" value="1"/>
</dbReference>
<evidence type="ECO:0000256" key="1">
    <source>
        <dbReference type="ARBA" id="ARBA00022679"/>
    </source>
</evidence>
<dbReference type="InterPro" id="IPR010043">
    <property type="entry name" value="UTase/UR"/>
</dbReference>
<feature type="domain" description="ACT" evidence="9">
    <location>
        <begin position="744"/>
        <end position="827"/>
    </location>
</feature>
<dbReference type="Pfam" id="PF01966">
    <property type="entry name" value="HD"/>
    <property type="match status" value="1"/>
</dbReference>
<protein>
    <recommendedName>
        <fullName evidence="7">Bifunctional uridylyltransferase/uridylyl-removing enzyme</fullName>
        <shortName evidence="7">UTase/UR</shortName>
    </recommendedName>
    <alternativeName>
        <fullName evidence="7">Bifunctional [protein-PII] modification enzyme</fullName>
    </alternativeName>
    <alternativeName>
        <fullName evidence="7">Bifunctional nitrogen sensor protein</fullName>
    </alternativeName>
    <domain>
        <recommendedName>
            <fullName evidence="7">[Protein-PII] uridylyltransferase</fullName>
            <shortName evidence="7">PII uridylyltransferase</shortName>
            <shortName evidence="7">UTase</shortName>
            <ecNumber evidence="7">2.7.7.59</ecNumber>
        </recommendedName>
    </domain>
    <domain>
        <recommendedName>
            <fullName evidence="7">[Protein-PII]-UMP uridylyl-removing enzyme</fullName>
            <shortName evidence="7">UR</shortName>
            <ecNumber evidence="7">3.1.4.-</ecNumber>
        </recommendedName>
    </domain>
</protein>
<feature type="region of interest" description="Uridylyltransferase" evidence="7">
    <location>
        <begin position="1"/>
        <end position="386"/>
    </location>
</feature>
<dbReference type="SUPFAM" id="SSF81301">
    <property type="entry name" value="Nucleotidyltransferase"/>
    <property type="match status" value="1"/>
</dbReference>
<comment type="caution">
    <text evidence="7">Lacks conserved residue(s) required for the propagation of feature annotation.</text>
</comment>
<dbReference type="CDD" id="cd05401">
    <property type="entry name" value="NT_GlnE_GlnD_like"/>
    <property type="match status" value="1"/>
</dbReference>
<comment type="catalytic activity">
    <reaction evidence="7">
        <text>[protein-PII]-L-tyrosine + UTP = [protein-PII]-uridylyl-L-tyrosine + diphosphate</text>
        <dbReference type="Rhea" id="RHEA:13673"/>
        <dbReference type="Rhea" id="RHEA-COMP:12147"/>
        <dbReference type="Rhea" id="RHEA-COMP:12148"/>
        <dbReference type="ChEBI" id="CHEBI:33019"/>
        <dbReference type="ChEBI" id="CHEBI:46398"/>
        <dbReference type="ChEBI" id="CHEBI:46858"/>
        <dbReference type="ChEBI" id="CHEBI:90602"/>
        <dbReference type="EC" id="2.7.7.59"/>
    </reaction>
</comment>
<dbReference type="EC" id="3.1.4.-" evidence="7"/>
<dbReference type="PANTHER" id="PTHR47320">
    <property type="entry name" value="BIFUNCTIONAL URIDYLYLTRANSFERASE/URIDYLYL-REMOVING ENZYME"/>
    <property type="match status" value="1"/>
</dbReference>
<feature type="domain" description="HD" evidence="10">
    <location>
        <begin position="504"/>
        <end position="626"/>
    </location>
</feature>
<keyword evidence="1 7" id="KW-0808">Transferase</keyword>
<dbReference type="Proteomes" id="UP000584642">
    <property type="component" value="Unassembled WGS sequence"/>
</dbReference>
<evidence type="ECO:0000256" key="4">
    <source>
        <dbReference type="ARBA" id="ARBA00022801"/>
    </source>
</evidence>
<proteinExistence type="inferred from homology"/>
<comment type="cofactor">
    <cofactor evidence="7">
        <name>Mg(2+)</name>
        <dbReference type="ChEBI" id="CHEBI:18420"/>
    </cofactor>
</comment>
<evidence type="ECO:0000256" key="2">
    <source>
        <dbReference type="ARBA" id="ARBA00022695"/>
    </source>
</evidence>
<reference evidence="11 12" key="1">
    <citation type="submission" date="2020-05" db="EMBL/GenBank/DDBJ databases">
        <title>Azospirillum oleiclasticum sp. nov, a nitrogen-fixing and heavy crude oil-emulsifying bacterium isolated from the crude oil of Yumen Oilfield.</title>
        <authorList>
            <person name="Wu D."/>
            <person name="Cai M."/>
            <person name="Zhang X."/>
        </authorList>
    </citation>
    <scope>NUCLEOTIDE SEQUENCE [LARGE SCALE GENOMIC DNA]</scope>
    <source>
        <strain evidence="11 12">ROY-1-1-2</strain>
    </source>
</reference>
<evidence type="ECO:0000256" key="6">
    <source>
        <dbReference type="ARBA" id="ARBA00023268"/>
    </source>
</evidence>
<dbReference type="Pfam" id="PF24931">
    <property type="entry name" value="ACT_ACR9_3rd"/>
    <property type="match status" value="1"/>
</dbReference>
<dbReference type="SMART" id="SM00471">
    <property type="entry name" value="HDc"/>
    <property type="match status" value="1"/>
</dbReference>
<dbReference type="RefSeq" id="WP_180281979.1">
    <property type="nucleotide sequence ID" value="NZ_JABFDB010000006.1"/>
</dbReference>